<comment type="caution">
    <text evidence="2">The sequence shown here is derived from an EMBL/GenBank/DDBJ whole genome shotgun (WGS) entry which is preliminary data.</text>
</comment>
<dbReference type="OrthoDB" id="1887033at2759"/>
<dbReference type="Proteomes" id="UP000693970">
    <property type="component" value="Unassembled WGS sequence"/>
</dbReference>
<reference evidence="2" key="2">
    <citation type="submission" date="2021-04" db="EMBL/GenBank/DDBJ databases">
        <authorList>
            <person name="Podell S."/>
        </authorList>
    </citation>
    <scope>NUCLEOTIDE SEQUENCE</scope>
    <source>
        <strain evidence="2">Hildebrandi</strain>
    </source>
</reference>
<dbReference type="EMBL" id="JAGRRH010000007">
    <property type="protein sequence ID" value="KAG7365867.1"/>
    <property type="molecule type" value="Genomic_DNA"/>
</dbReference>
<protein>
    <submittedName>
        <fullName evidence="2">Uncharacterized protein</fullName>
    </submittedName>
</protein>
<keyword evidence="1" id="KW-1133">Transmembrane helix</keyword>
<evidence type="ECO:0000256" key="1">
    <source>
        <dbReference type="SAM" id="Phobius"/>
    </source>
</evidence>
<proteinExistence type="predicted"/>
<sequence length="588" mass="63394">MTLSASSTKSSAGVSTPSCHIDHDILNKDTIAKMEDIALSFFASACGKNRGAFVVDPPDGKTYGCLSFPKDIAKLAGMQKPLPEGVVIDNANAIKEQFVAGNTTATDTIALLEFLVEQVYRSSPDLEITPYACEFNGLAKLECPAVEPRSPRTDGMPIRSVSMAGIFLPAPWATGGKELSLKEASSFYTLDDFLQMKDLGLNTVQLAVPTAAFTPKDIYGEDVLDVLKGIMKDVDKAGLQIILNLVATGDELDAVVTASEFAANHPVVLALTLPKGMITDTTTVVESIRAVTATLPLFVPLNEGDLTKLKGTGFASDPNVFGSLELSHTVSVADIASSSSQEDRSKLFYHEAIACMVRSPLEYSGCFQNMPLFLSSGFDLSIDDCFNQGGPTFKDYGQCDRFEETVGSGWWMRHRISYAARQLFAAERGLGWSFATWKLYGNDNVGVIDEPVKLLSLQDVVKAGLFPSLDKEIPAQSACLNPPENDFMLGDDTLSPTQGPPPDCGNGWWNYTTEKCDYWIPPPPPTMAPTEPCPECECSASAALSGQSDNLPLVWSGLGGAAVMLVVVMIYNLVTGRNKRYEYSTIPN</sequence>
<accession>A0A9K3LPS4</accession>
<keyword evidence="1" id="KW-0472">Membrane</keyword>
<keyword evidence="1" id="KW-0812">Transmembrane</keyword>
<dbReference type="AlphaFoldDB" id="A0A9K3LPS4"/>
<reference evidence="2" key="1">
    <citation type="journal article" date="2021" name="Sci. Rep.">
        <title>Diploid genomic architecture of Nitzschia inconspicua, an elite biomass production diatom.</title>
        <authorList>
            <person name="Oliver A."/>
            <person name="Podell S."/>
            <person name="Pinowska A."/>
            <person name="Traller J.C."/>
            <person name="Smith S.R."/>
            <person name="McClure R."/>
            <person name="Beliaev A."/>
            <person name="Bohutskyi P."/>
            <person name="Hill E.A."/>
            <person name="Rabines A."/>
            <person name="Zheng H."/>
            <person name="Allen L.Z."/>
            <person name="Kuo A."/>
            <person name="Grigoriev I.V."/>
            <person name="Allen A.E."/>
            <person name="Hazlebeck D."/>
            <person name="Allen E.E."/>
        </authorList>
    </citation>
    <scope>NUCLEOTIDE SEQUENCE</scope>
    <source>
        <strain evidence="2">Hildebrandi</strain>
    </source>
</reference>
<gene>
    <name evidence="2" type="ORF">IV203_028537</name>
</gene>
<evidence type="ECO:0000313" key="3">
    <source>
        <dbReference type="Proteomes" id="UP000693970"/>
    </source>
</evidence>
<organism evidence="2 3">
    <name type="scientific">Nitzschia inconspicua</name>
    <dbReference type="NCBI Taxonomy" id="303405"/>
    <lineage>
        <taxon>Eukaryota</taxon>
        <taxon>Sar</taxon>
        <taxon>Stramenopiles</taxon>
        <taxon>Ochrophyta</taxon>
        <taxon>Bacillariophyta</taxon>
        <taxon>Bacillariophyceae</taxon>
        <taxon>Bacillariophycidae</taxon>
        <taxon>Bacillariales</taxon>
        <taxon>Bacillariaceae</taxon>
        <taxon>Nitzschia</taxon>
    </lineage>
</organism>
<name>A0A9K3LPS4_9STRA</name>
<evidence type="ECO:0000313" key="2">
    <source>
        <dbReference type="EMBL" id="KAG7365867.1"/>
    </source>
</evidence>
<keyword evidence="3" id="KW-1185">Reference proteome</keyword>
<feature type="transmembrane region" description="Helical" evidence="1">
    <location>
        <begin position="553"/>
        <end position="574"/>
    </location>
</feature>